<feature type="non-terminal residue" evidence="1">
    <location>
        <position position="269"/>
    </location>
</feature>
<sequence length="269" mass="30188">NRLLQTVGGIKMESMKYGDTHKLPISQNIIRQMSFSTIRNTMDAVVELVTNSDDSYRRLEQENTSATGNISISISRLKGGLVRNLVVRDNAEGMDRLNLEKAIKFAEPASGIKEGKTVRGCFGRGLKEAIISLGRGRVDTIRNNRHDSVEVWWDKGTNEGQYHLLEHPIEATDEIRKKMGIPTGNGTVVTIDVDNPKIKCPDYQTFNYQLSCHYALRDINSSANRNVILVFYDWKGVRTVAQISYLAPIGELIETKTVNIESFGDQIQV</sequence>
<dbReference type="Gene3D" id="3.30.565.10">
    <property type="entry name" value="Histidine kinase-like ATPase, C-terminal domain"/>
    <property type="match status" value="1"/>
</dbReference>
<dbReference type="InterPro" id="IPR036890">
    <property type="entry name" value="HATPase_C_sf"/>
</dbReference>
<comment type="caution">
    <text evidence="1">The sequence shown here is derived from an EMBL/GenBank/DDBJ whole genome shotgun (WGS) entry which is preliminary data.</text>
</comment>
<dbReference type="AlphaFoldDB" id="X1MCV6"/>
<dbReference type="SUPFAM" id="SSF55874">
    <property type="entry name" value="ATPase domain of HSP90 chaperone/DNA topoisomerase II/histidine kinase"/>
    <property type="match status" value="1"/>
</dbReference>
<organism evidence="1">
    <name type="scientific">marine sediment metagenome</name>
    <dbReference type="NCBI Taxonomy" id="412755"/>
    <lineage>
        <taxon>unclassified sequences</taxon>
        <taxon>metagenomes</taxon>
        <taxon>ecological metagenomes</taxon>
    </lineage>
</organism>
<reference evidence="1" key="1">
    <citation type="journal article" date="2014" name="Front. Microbiol.">
        <title>High frequency of phylogenetically diverse reductive dehalogenase-homologous genes in deep subseafloor sedimentary metagenomes.</title>
        <authorList>
            <person name="Kawai M."/>
            <person name="Futagami T."/>
            <person name="Toyoda A."/>
            <person name="Takaki Y."/>
            <person name="Nishi S."/>
            <person name="Hori S."/>
            <person name="Arai W."/>
            <person name="Tsubouchi T."/>
            <person name="Morono Y."/>
            <person name="Uchiyama I."/>
            <person name="Ito T."/>
            <person name="Fujiyama A."/>
            <person name="Inagaki F."/>
            <person name="Takami H."/>
        </authorList>
    </citation>
    <scope>NUCLEOTIDE SEQUENCE</scope>
    <source>
        <strain evidence="1">Expedition CK06-06</strain>
    </source>
</reference>
<feature type="non-terminal residue" evidence="1">
    <location>
        <position position="1"/>
    </location>
</feature>
<gene>
    <name evidence="1" type="ORF">S06H3_20707</name>
</gene>
<dbReference type="EMBL" id="BARV01010762">
    <property type="protein sequence ID" value="GAI15931.1"/>
    <property type="molecule type" value="Genomic_DNA"/>
</dbReference>
<accession>X1MCV6</accession>
<protein>
    <recommendedName>
        <fullName evidence="2">Histidine kinase/HSP90-like ATPase domain-containing protein</fullName>
    </recommendedName>
</protein>
<name>X1MCV6_9ZZZZ</name>
<proteinExistence type="predicted"/>
<evidence type="ECO:0000313" key="1">
    <source>
        <dbReference type="EMBL" id="GAI15931.1"/>
    </source>
</evidence>
<dbReference type="Pfam" id="PF13589">
    <property type="entry name" value="HATPase_c_3"/>
    <property type="match status" value="1"/>
</dbReference>
<evidence type="ECO:0008006" key="2">
    <source>
        <dbReference type="Google" id="ProtNLM"/>
    </source>
</evidence>